<evidence type="ECO:0000313" key="7">
    <source>
        <dbReference type="EMBL" id="KAJ8029914.1"/>
    </source>
</evidence>
<keyword evidence="3 6" id="KW-0812">Transmembrane</keyword>
<dbReference type="PANTHER" id="PTHR32001:SF1">
    <property type="entry name" value="KERATINOCYTE-ASSOCIATED PROTEIN 2"/>
    <property type="match status" value="1"/>
</dbReference>
<feature type="transmembrane region" description="Helical" evidence="6">
    <location>
        <begin position="75"/>
        <end position="108"/>
    </location>
</feature>
<protein>
    <submittedName>
        <fullName evidence="7">Protein KRTCAP2-like</fullName>
    </submittedName>
</protein>
<dbReference type="AlphaFoldDB" id="A0A9Q1BNY0"/>
<organism evidence="7 8">
    <name type="scientific">Holothuria leucospilota</name>
    <name type="common">Black long sea cucumber</name>
    <name type="synonym">Mertensiothuria leucospilota</name>
    <dbReference type="NCBI Taxonomy" id="206669"/>
    <lineage>
        <taxon>Eukaryota</taxon>
        <taxon>Metazoa</taxon>
        <taxon>Echinodermata</taxon>
        <taxon>Eleutherozoa</taxon>
        <taxon>Echinozoa</taxon>
        <taxon>Holothuroidea</taxon>
        <taxon>Aspidochirotacea</taxon>
        <taxon>Aspidochirotida</taxon>
        <taxon>Holothuriidae</taxon>
        <taxon>Holothuria</taxon>
    </lineage>
</organism>
<comment type="similarity">
    <text evidence="2">Belongs to the KRTCAP2 family.</text>
</comment>
<evidence type="ECO:0000256" key="4">
    <source>
        <dbReference type="ARBA" id="ARBA00022989"/>
    </source>
</evidence>
<comment type="caution">
    <text evidence="7">The sequence shown here is derived from an EMBL/GenBank/DDBJ whole genome shotgun (WGS) entry which is preliminary data.</text>
</comment>
<keyword evidence="8" id="KW-1185">Reference proteome</keyword>
<comment type="subcellular location">
    <subcellularLocation>
        <location evidence="1">Membrane</location>
        <topology evidence="1">Multi-pass membrane protein</topology>
    </subcellularLocation>
</comment>
<reference evidence="7" key="1">
    <citation type="submission" date="2021-10" db="EMBL/GenBank/DDBJ databases">
        <title>Tropical sea cucumber genome reveals ecological adaptation and Cuvierian tubules defense mechanism.</title>
        <authorList>
            <person name="Chen T."/>
        </authorList>
    </citation>
    <scope>NUCLEOTIDE SEQUENCE</scope>
    <source>
        <strain evidence="7">Nanhai2018</strain>
        <tissue evidence="7">Muscle</tissue>
    </source>
</reference>
<proteinExistence type="inferred from homology"/>
<evidence type="ECO:0000256" key="2">
    <source>
        <dbReference type="ARBA" id="ARBA00007279"/>
    </source>
</evidence>
<evidence type="ECO:0000256" key="6">
    <source>
        <dbReference type="SAM" id="Phobius"/>
    </source>
</evidence>
<evidence type="ECO:0000256" key="1">
    <source>
        <dbReference type="ARBA" id="ARBA00004141"/>
    </source>
</evidence>
<keyword evidence="5 6" id="KW-0472">Membrane</keyword>
<dbReference type="OrthoDB" id="1111004at2759"/>
<name>A0A9Q1BNY0_HOLLE</name>
<sequence>MAVSSGVSFILSSLLVVVLFAAMQLFQKELASSQWLTILGGALGAKVFVFTLTAVNNLEIVVFGKGFQAKLFPEVFGSMLFAMFVSGLVHRVCVTTCLLFSILALYYLNKISQRIYAPPPTVQTTGKKRR</sequence>
<dbReference type="Pfam" id="PF09775">
    <property type="entry name" value="Keratin_assoc"/>
    <property type="match status" value="1"/>
</dbReference>
<evidence type="ECO:0000256" key="5">
    <source>
        <dbReference type="ARBA" id="ARBA00023136"/>
    </source>
</evidence>
<dbReference type="PANTHER" id="PTHR32001">
    <property type="entry name" value="KERATINOCYTE-ASSOCIATED PROTEIN 2"/>
    <property type="match status" value="1"/>
</dbReference>
<evidence type="ECO:0000256" key="3">
    <source>
        <dbReference type="ARBA" id="ARBA00022692"/>
    </source>
</evidence>
<feature type="transmembrane region" description="Helical" evidence="6">
    <location>
        <begin position="6"/>
        <end position="23"/>
    </location>
</feature>
<dbReference type="EMBL" id="JAIZAY010000014">
    <property type="protein sequence ID" value="KAJ8029914.1"/>
    <property type="molecule type" value="Genomic_DNA"/>
</dbReference>
<evidence type="ECO:0000313" key="8">
    <source>
        <dbReference type="Proteomes" id="UP001152320"/>
    </source>
</evidence>
<dbReference type="InterPro" id="IPR018614">
    <property type="entry name" value="KRTCAP2"/>
</dbReference>
<feature type="transmembrane region" description="Helical" evidence="6">
    <location>
        <begin position="35"/>
        <end position="55"/>
    </location>
</feature>
<gene>
    <name evidence="7" type="ORF">HOLleu_29442</name>
</gene>
<keyword evidence="4 6" id="KW-1133">Transmembrane helix</keyword>
<dbReference type="Proteomes" id="UP001152320">
    <property type="component" value="Chromosome 14"/>
</dbReference>
<dbReference type="GO" id="GO:0016020">
    <property type="term" value="C:membrane"/>
    <property type="evidence" value="ECO:0007669"/>
    <property type="project" value="UniProtKB-SubCell"/>
</dbReference>
<accession>A0A9Q1BNY0</accession>